<evidence type="ECO:0000256" key="2">
    <source>
        <dbReference type="ARBA" id="ARBA00012937"/>
    </source>
</evidence>
<accession>A0A6M0H3E0</accession>
<dbReference type="EC" id="6.3.1.2" evidence="2"/>
<dbReference type="GO" id="GO:0016020">
    <property type="term" value="C:membrane"/>
    <property type="evidence" value="ECO:0007669"/>
    <property type="project" value="TreeGrafter"/>
</dbReference>
<evidence type="ECO:0000256" key="3">
    <source>
        <dbReference type="PROSITE-ProRule" id="PRU01331"/>
    </source>
</evidence>
<evidence type="ECO:0000256" key="4">
    <source>
        <dbReference type="RuleBase" id="RU000384"/>
    </source>
</evidence>
<evidence type="ECO:0000256" key="1">
    <source>
        <dbReference type="ARBA" id="ARBA00009897"/>
    </source>
</evidence>
<protein>
    <recommendedName>
        <fullName evidence="2">glutamine synthetase</fullName>
        <ecNumber evidence="2">6.3.1.2</ecNumber>
    </recommendedName>
</protein>
<organism evidence="6 7">
    <name type="scientific">Clostridium senegalense</name>
    <dbReference type="NCBI Taxonomy" id="1465809"/>
    <lineage>
        <taxon>Bacteria</taxon>
        <taxon>Bacillati</taxon>
        <taxon>Bacillota</taxon>
        <taxon>Clostridia</taxon>
        <taxon>Eubacteriales</taxon>
        <taxon>Clostridiaceae</taxon>
        <taxon>Clostridium</taxon>
    </lineage>
</organism>
<dbReference type="Pfam" id="PF00120">
    <property type="entry name" value="Gln-synt_C"/>
    <property type="match status" value="1"/>
</dbReference>
<reference evidence="6 7" key="1">
    <citation type="submission" date="2020-02" db="EMBL/GenBank/DDBJ databases">
        <title>Genome assembly of a novel Clostridium senegalense strain.</title>
        <authorList>
            <person name="Gupta T.B."/>
            <person name="Jauregui R."/>
            <person name="Maclean P."/>
            <person name="Nawarathana A."/>
            <person name="Brightwell G."/>
        </authorList>
    </citation>
    <scope>NUCLEOTIDE SEQUENCE [LARGE SCALE GENOMIC DNA]</scope>
    <source>
        <strain evidence="6 7">AGRFS4</strain>
    </source>
</reference>
<dbReference type="Proteomes" id="UP000481872">
    <property type="component" value="Unassembled WGS sequence"/>
</dbReference>
<dbReference type="InterPro" id="IPR008146">
    <property type="entry name" value="Gln_synth_cat_dom"/>
</dbReference>
<evidence type="ECO:0000313" key="6">
    <source>
        <dbReference type="EMBL" id="NEU05139.1"/>
    </source>
</evidence>
<dbReference type="PANTHER" id="PTHR43407">
    <property type="entry name" value="GLUTAMINE SYNTHETASE"/>
    <property type="match status" value="1"/>
</dbReference>
<keyword evidence="7" id="KW-1185">Reference proteome</keyword>
<evidence type="ECO:0000259" key="5">
    <source>
        <dbReference type="PROSITE" id="PS51987"/>
    </source>
</evidence>
<dbReference type="PANTHER" id="PTHR43407:SF1">
    <property type="entry name" value="LENGSIN"/>
    <property type="match status" value="1"/>
</dbReference>
<evidence type="ECO:0000313" key="7">
    <source>
        <dbReference type="Proteomes" id="UP000481872"/>
    </source>
</evidence>
<proteinExistence type="inferred from homology"/>
<sequence>MKNNLIYTIPKEMHSKQNIKNILLAHPEIKFVSLCGIDLLFNDIDEKIPVNLFLNDLDKFLDGIAVKTDGSSVNLPGIATLNNAQVDIKVDLNCSWYIDYNYEHIDEITNLPVGTLTIPSLLFHEGVAVDSRSVLKSTLKHFKNSLISLFETSNVLDCFGIKFYDIADVNITLATELEFWVKTPNELADVEELCTSEVLKEQYWKRTKGSVRTSLEKSLLLLEKYGLNPEMGHKEVGGVKAQLTTTGSLTHIMEQLEIDWTYSDAISCCDNDLLVRNLVKETFRKNGLDVTFMAKPIDNIAGSGKHLHIGVLLHLKNGEKINLFHSNKDFMSVLGYGALMGILKNYDIINPFVSNSIDSIKRLQPGFEAPVCTCTSLGLNKDMPSRNRTVLLALIREEDNPYSTRFELRSPCPHTNSYLTTSASILSMLDGLTYVIKNNKTTEDLLMEISKEYGEEASYLENNRKYRSENNIFTDYSKEELEKYFGKAPKTVLENLKSFDNKSKVSTINCGTILNDKIINSYRMGVTERYLNELTGRLIPQYIKVVRNCKKLNHNEDSKIDVTNWENIQSLRNYIMKDNDENSSLFTKIKTSINDYDLDEVSNLQIELDEKISLLKSLYNKYKQNLIEL</sequence>
<dbReference type="InterPro" id="IPR014746">
    <property type="entry name" value="Gln_synth/guanido_kin_cat_dom"/>
</dbReference>
<dbReference type="EMBL" id="JAAGPU010000016">
    <property type="protein sequence ID" value="NEU05139.1"/>
    <property type="molecule type" value="Genomic_DNA"/>
</dbReference>
<dbReference type="GO" id="GO:0005737">
    <property type="term" value="C:cytoplasm"/>
    <property type="evidence" value="ECO:0007669"/>
    <property type="project" value="TreeGrafter"/>
</dbReference>
<dbReference type="AlphaFoldDB" id="A0A6M0H3E0"/>
<name>A0A6M0H3E0_9CLOT</name>
<dbReference type="GO" id="GO:0006542">
    <property type="term" value="P:glutamine biosynthetic process"/>
    <property type="evidence" value="ECO:0007669"/>
    <property type="project" value="TreeGrafter"/>
</dbReference>
<gene>
    <name evidence="6" type="ORF">G3M99_09785</name>
</gene>
<dbReference type="PROSITE" id="PS51987">
    <property type="entry name" value="GS_CATALYTIC"/>
    <property type="match status" value="1"/>
</dbReference>
<dbReference type="SMART" id="SM01230">
    <property type="entry name" value="Gln-synt_C"/>
    <property type="match status" value="1"/>
</dbReference>
<dbReference type="RefSeq" id="WP_061994513.1">
    <property type="nucleotide sequence ID" value="NZ_JAAGPU010000016.1"/>
</dbReference>
<comment type="caution">
    <text evidence="6">The sequence shown here is derived from an EMBL/GenBank/DDBJ whole genome shotgun (WGS) entry which is preliminary data.</text>
</comment>
<dbReference type="Gene3D" id="3.30.590.10">
    <property type="entry name" value="Glutamine synthetase/guanido kinase, catalytic domain"/>
    <property type="match status" value="1"/>
</dbReference>
<feature type="domain" description="GS catalytic" evidence="5">
    <location>
        <begin position="131"/>
        <end position="549"/>
    </location>
</feature>
<dbReference type="SUPFAM" id="SSF55931">
    <property type="entry name" value="Glutamine synthetase/guanido kinase"/>
    <property type="match status" value="1"/>
</dbReference>
<comment type="similarity">
    <text evidence="1 3 4">Belongs to the glutamine synthetase family.</text>
</comment>
<dbReference type="GO" id="GO:0019740">
    <property type="term" value="P:nitrogen utilization"/>
    <property type="evidence" value="ECO:0007669"/>
    <property type="project" value="TreeGrafter"/>
</dbReference>
<dbReference type="GO" id="GO:0004356">
    <property type="term" value="F:glutamine synthetase activity"/>
    <property type="evidence" value="ECO:0007669"/>
    <property type="project" value="UniProtKB-EC"/>
</dbReference>